<evidence type="ECO:0000256" key="1">
    <source>
        <dbReference type="SAM" id="MobiDB-lite"/>
    </source>
</evidence>
<organism evidence="2 3">
    <name type="scientific">Sorangium cellulosum</name>
    <name type="common">Polyangium cellulosum</name>
    <dbReference type="NCBI Taxonomy" id="56"/>
    <lineage>
        <taxon>Bacteria</taxon>
        <taxon>Pseudomonadati</taxon>
        <taxon>Myxococcota</taxon>
        <taxon>Polyangia</taxon>
        <taxon>Polyangiales</taxon>
        <taxon>Polyangiaceae</taxon>
        <taxon>Sorangium</taxon>
    </lineage>
</organism>
<protein>
    <submittedName>
        <fullName evidence="2">Uncharacterized protein</fullName>
    </submittedName>
</protein>
<dbReference type="EMBL" id="CP012673">
    <property type="protein sequence ID" value="AUX46791.1"/>
    <property type="molecule type" value="Genomic_DNA"/>
</dbReference>
<gene>
    <name evidence="2" type="ORF">SOCE26_083000</name>
</gene>
<dbReference type="Proteomes" id="UP000238348">
    <property type="component" value="Chromosome"/>
</dbReference>
<dbReference type="AlphaFoldDB" id="A0A2L0F5L8"/>
<proteinExistence type="predicted"/>
<evidence type="ECO:0000313" key="2">
    <source>
        <dbReference type="EMBL" id="AUX46791.1"/>
    </source>
</evidence>
<sequence>MSDMGRCLAEQAAGMSDMGRCLDGQAAGMSTHGWVPGRTGGGNVETWAGA</sequence>
<evidence type="ECO:0000313" key="3">
    <source>
        <dbReference type="Proteomes" id="UP000238348"/>
    </source>
</evidence>
<feature type="region of interest" description="Disordered" evidence="1">
    <location>
        <begin position="29"/>
        <end position="50"/>
    </location>
</feature>
<reference evidence="2 3" key="1">
    <citation type="submission" date="2015-09" db="EMBL/GenBank/DDBJ databases">
        <title>Sorangium comparison.</title>
        <authorList>
            <person name="Zaburannyi N."/>
            <person name="Bunk B."/>
            <person name="Overmann J."/>
            <person name="Mueller R."/>
        </authorList>
    </citation>
    <scope>NUCLEOTIDE SEQUENCE [LARGE SCALE GENOMIC DNA]</scope>
    <source>
        <strain evidence="2 3">So ce26</strain>
    </source>
</reference>
<name>A0A2L0F5L8_SORCE</name>
<accession>A0A2L0F5L8</accession>